<dbReference type="InterPro" id="IPR020472">
    <property type="entry name" value="WD40_PAC1"/>
</dbReference>
<dbReference type="InterPro" id="IPR006813">
    <property type="entry name" value="Glyco_trans_17"/>
</dbReference>
<evidence type="ECO:0000256" key="4">
    <source>
        <dbReference type="ARBA" id="ARBA00023015"/>
    </source>
</evidence>
<dbReference type="PANTHER" id="PTHR22846">
    <property type="entry name" value="WD40 REPEAT PROTEIN"/>
    <property type="match status" value="1"/>
</dbReference>
<evidence type="ECO:0000256" key="6">
    <source>
        <dbReference type="ARBA" id="ARBA00023242"/>
    </source>
</evidence>
<keyword evidence="2 8" id="KW-0853">WD repeat</keyword>
<dbReference type="AlphaFoldDB" id="A0A1S3J4E6"/>
<dbReference type="SMART" id="SM00320">
    <property type="entry name" value="WD40"/>
    <property type="match status" value="5"/>
</dbReference>
<dbReference type="PRINTS" id="PR00320">
    <property type="entry name" value="GPROTEINBRPT"/>
</dbReference>
<dbReference type="GO" id="GO:0016020">
    <property type="term" value="C:membrane"/>
    <property type="evidence" value="ECO:0007669"/>
    <property type="project" value="InterPro"/>
</dbReference>
<proteinExistence type="inferred from homology"/>
<dbReference type="InParanoid" id="A0A1S3J4E6"/>
<dbReference type="OrthoDB" id="6474464at2759"/>
<organism evidence="9 10">
    <name type="scientific">Lingula anatina</name>
    <name type="common">Brachiopod</name>
    <name type="synonym">Lingula unguis</name>
    <dbReference type="NCBI Taxonomy" id="7574"/>
    <lineage>
        <taxon>Eukaryota</taxon>
        <taxon>Metazoa</taxon>
        <taxon>Spiralia</taxon>
        <taxon>Lophotrochozoa</taxon>
        <taxon>Brachiopoda</taxon>
        <taxon>Linguliformea</taxon>
        <taxon>Lingulata</taxon>
        <taxon>Lingulida</taxon>
        <taxon>Linguloidea</taxon>
        <taxon>Lingulidae</taxon>
        <taxon>Lingula</taxon>
    </lineage>
</organism>
<dbReference type="GO" id="GO:0000118">
    <property type="term" value="C:histone deacetylase complex"/>
    <property type="evidence" value="ECO:0007669"/>
    <property type="project" value="TreeGrafter"/>
</dbReference>
<keyword evidence="4" id="KW-0805">Transcription regulation</keyword>
<dbReference type="PROSITE" id="PS50294">
    <property type="entry name" value="WD_REPEATS_REGION"/>
    <property type="match status" value="3"/>
</dbReference>
<accession>A0A1S3J4E6</accession>
<name>A0A1S3J4E6_LINAN</name>
<dbReference type="InterPro" id="IPR001680">
    <property type="entry name" value="WD40_rpt"/>
</dbReference>
<dbReference type="PROSITE" id="PS50082">
    <property type="entry name" value="WD_REPEATS_2"/>
    <property type="match status" value="3"/>
</dbReference>
<keyword evidence="6" id="KW-0539">Nucleus</keyword>
<evidence type="ECO:0000313" key="10">
    <source>
        <dbReference type="RefSeq" id="XP_013405312.1"/>
    </source>
</evidence>
<dbReference type="InterPro" id="IPR036322">
    <property type="entry name" value="WD40_repeat_dom_sf"/>
</dbReference>
<keyword evidence="3" id="KW-0677">Repeat</keyword>
<feature type="repeat" description="WD" evidence="8">
    <location>
        <begin position="228"/>
        <end position="269"/>
    </location>
</feature>
<evidence type="ECO:0000256" key="3">
    <source>
        <dbReference type="ARBA" id="ARBA00022737"/>
    </source>
</evidence>
<dbReference type="PANTHER" id="PTHR22846:SF2">
    <property type="entry name" value="F-BOX-LIKE_WD REPEAT-CONTAINING PROTEIN EBI"/>
    <property type="match status" value="1"/>
</dbReference>
<dbReference type="InterPro" id="IPR015943">
    <property type="entry name" value="WD40/YVTN_repeat-like_dom_sf"/>
</dbReference>
<comment type="similarity">
    <text evidence="7">Belongs to the WD repeat EBI family.</text>
</comment>
<dbReference type="KEGG" id="lak:106170114"/>
<dbReference type="GeneID" id="106170114"/>
<dbReference type="RefSeq" id="XP_013405312.1">
    <property type="nucleotide sequence ID" value="XM_013549858.2"/>
</dbReference>
<evidence type="ECO:0000256" key="8">
    <source>
        <dbReference type="PROSITE-ProRule" id="PRU00221"/>
    </source>
</evidence>
<comment type="subcellular location">
    <subcellularLocation>
        <location evidence="1">Nucleus</location>
    </subcellularLocation>
</comment>
<dbReference type="GO" id="GO:0006357">
    <property type="term" value="P:regulation of transcription by RNA polymerase II"/>
    <property type="evidence" value="ECO:0007669"/>
    <property type="project" value="TreeGrafter"/>
</dbReference>
<dbReference type="SUPFAM" id="SSF50978">
    <property type="entry name" value="WD40 repeat-like"/>
    <property type="match status" value="1"/>
</dbReference>
<protein>
    <submittedName>
        <fullName evidence="10">F-box-like/WD repeat-containing protein TBL1XR1</fullName>
    </submittedName>
</protein>
<dbReference type="GO" id="GO:0003830">
    <property type="term" value="F:beta-1,4-mannosylglycoprotein 4-beta-N-acetylglucosaminyltransferase activity"/>
    <property type="evidence" value="ECO:0007669"/>
    <property type="project" value="InterPro"/>
</dbReference>
<evidence type="ECO:0000313" key="9">
    <source>
        <dbReference type="Proteomes" id="UP000085678"/>
    </source>
</evidence>
<dbReference type="Pfam" id="PF04724">
    <property type="entry name" value="Glyco_transf_17"/>
    <property type="match status" value="1"/>
</dbReference>
<sequence length="397" mass="44467">MERYARNYISKGFPSIAGLRPDDLFLHLDADEIPSRDAIAFLKFHDGYPEPFGFVLRWSVYGYFWKMERVWTVQSAGCSVGMLRQVYDNQPGTLRKGLGEVKWGKIREYKKGGNDVLAWQLGEQGKFAGWHCSWCFDINGIKTKLTSALSGDGERFGDDPKKQKLDFLRTLTTIIWDASSGHCTQQFAFHSAPALDVDWQTNNSFASCSTDQCIHVCKLGVDKPIKTFQGHTNEVNAIKWDPQGNYLASCSDDMTLKIWNMKQDSCVHDLQAHNKEIYTIKWSPTGPGTNNPNAQLILASASFDSTVRLWDVDRGICIHTLTKHQEPVYSVAFSPDGKFLASGSFDKCVHIWNVQSGALINSYRGSGGIFEVCWNHRGDKVGASASDGTVVVLDLRK</sequence>
<gene>
    <name evidence="10" type="primary">LOC106170114</name>
</gene>
<dbReference type="CDD" id="cd00200">
    <property type="entry name" value="WD40"/>
    <property type="match status" value="1"/>
</dbReference>
<dbReference type="InterPro" id="IPR019775">
    <property type="entry name" value="WD40_repeat_CS"/>
</dbReference>
<evidence type="ECO:0000256" key="2">
    <source>
        <dbReference type="ARBA" id="ARBA00022574"/>
    </source>
</evidence>
<feature type="repeat" description="WD" evidence="8">
    <location>
        <begin position="270"/>
        <end position="320"/>
    </location>
</feature>
<dbReference type="PROSITE" id="PS00678">
    <property type="entry name" value="WD_REPEATS_1"/>
    <property type="match status" value="3"/>
</dbReference>
<evidence type="ECO:0000256" key="5">
    <source>
        <dbReference type="ARBA" id="ARBA00023163"/>
    </source>
</evidence>
<dbReference type="GO" id="GO:0003714">
    <property type="term" value="F:transcription corepressor activity"/>
    <property type="evidence" value="ECO:0007669"/>
    <property type="project" value="InterPro"/>
</dbReference>
<dbReference type="Gene3D" id="2.130.10.10">
    <property type="entry name" value="YVTN repeat-like/Quinoprotein amine dehydrogenase"/>
    <property type="match status" value="1"/>
</dbReference>
<keyword evidence="9" id="KW-1185">Reference proteome</keyword>
<evidence type="ECO:0000256" key="1">
    <source>
        <dbReference type="ARBA" id="ARBA00004123"/>
    </source>
</evidence>
<keyword evidence="5" id="KW-0804">Transcription</keyword>
<dbReference type="Proteomes" id="UP000085678">
    <property type="component" value="Unplaced"/>
</dbReference>
<feature type="repeat" description="WD" evidence="8">
    <location>
        <begin position="321"/>
        <end position="362"/>
    </location>
</feature>
<reference evidence="10" key="1">
    <citation type="submission" date="2025-08" db="UniProtKB">
        <authorList>
            <consortium name="RefSeq"/>
        </authorList>
    </citation>
    <scope>IDENTIFICATION</scope>
    <source>
        <tissue evidence="10">Gonads</tissue>
    </source>
</reference>
<dbReference type="STRING" id="7574.A0A1S3J4E6"/>
<evidence type="ECO:0000256" key="7">
    <source>
        <dbReference type="ARBA" id="ARBA00025741"/>
    </source>
</evidence>
<dbReference type="Pfam" id="PF00400">
    <property type="entry name" value="WD40"/>
    <property type="match status" value="3"/>
</dbReference>
<dbReference type="InterPro" id="IPR045183">
    <property type="entry name" value="Ebi-like"/>
</dbReference>
<dbReference type="FunFam" id="2.130.10.10:FF:000218">
    <property type="entry name" value="WD40 repeat-containing protein HOS15"/>
    <property type="match status" value="1"/>
</dbReference>